<evidence type="ECO:0000259" key="1">
    <source>
        <dbReference type="Pfam" id="PF13649"/>
    </source>
</evidence>
<protein>
    <submittedName>
        <fullName evidence="2">Methyltransferase domain-containing protein</fullName>
    </submittedName>
</protein>
<keyword evidence="2" id="KW-0489">Methyltransferase</keyword>
<dbReference type="InterPro" id="IPR041698">
    <property type="entry name" value="Methyltransf_25"/>
</dbReference>
<dbReference type="InterPro" id="IPR029063">
    <property type="entry name" value="SAM-dependent_MTases_sf"/>
</dbReference>
<evidence type="ECO:0000313" key="2">
    <source>
        <dbReference type="EMBL" id="MYC93542.1"/>
    </source>
</evidence>
<sequence>MDAPAPSWQRLYADETFSWIWPPAYEPNSNPPELEQILSLLEPQPGARLLDLACGLGWLTIPVALRGFQVTGYDLSEAMLAGAQESAEQADAQLEWGSRRHAQPAREVAPSEALDQFRCRCQFSPWKVLAHWRSVVTQGWAEHRRRHAGVVFAAMAAGDRADRTGRATVVATVREGVARQEKVGAGQVYGAGVQRAVSLDLRSHRQRNRIVAPLAAVFQPARRVGALANAGCAAGGAFVLCVQCDLGDVEGVEPGHSLQDRLVVVRVAGPAAIGPHRSGGRAGVRVGQLRGQGLQEPFGRLAEAELAAFLPQAQECIDRVGAEQILRPVDLRLQVGGLAHEGVVERFVFGAELVQDAVGGKGNRQRIPGQNGVRPLSRVDRCQLDVALPGCFRLPVRRRQQADVDAAQMVR</sequence>
<dbReference type="Pfam" id="PF13649">
    <property type="entry name" value="Methyltransf_25"/>
    <property type="match status" value="1"/>
</dbReference>
<gene>
    <name evidence="2" type="ORF">F4X14_01100</name>
</gene>
<dbReference type="SUPFAM" id="SSF53335">
    <property type="entry name" value="S-adenosyl-L-methionine-dependent methyltransferases"/>
    <property type="match status" value="1"/>
</dbReference>
<organism evidence="2">
    <name type="scientific">Caldilineaceae bacterium SB0661_bin_32</name>
    <dbReference type="NCBI Taxonomy" id="2605255"/>
    <lineage>
        <taxon>Bacteria</taxon>
        <taxon>Bacillati</taxon>
        <taxon>Chloroflexota</taxon>
        <taxon>Caldilineae</taxon>
        <taxon>Caldilineales</taxon>
        <taxon>Caldilineaceae</taxon>
    </lineage>
</organism>
<reference evidence="2" key="1">
    <citation type="submission" date="2019-09" db="EMBL/GenBank/DDBJ databases">
        <title>Characterisation of the sponge microbiome using genome-centric metagenomics.</title>
        <authorList>
            <person name="Engelberts J.P."/>
            <person name="Robbins S.J."/>
            <person name="De Goeij J.M."/>
            <person name="Aranda M."/>
            <person name="Bell S.C."/>
            <person name="Webster N.S."/>
        </authorList>
    </citation>
    <scope>NUCLEOTIDE SEQUENCE</scope>
    <source>
        <strain evidence="2">SB0661_bin_32</strain>
    </source>
</reference>
<accession>A0A6B1D244</accession>
<dbReference type="GO" id="GO:0032259">
    <property type="term" value="P:methylation"/>
    <property type="evidence" value="ECO:0007669"/>
    <property type="project" value="UniProtKB-KW"/>
</dbReference>
<dbReference type="AlphaFoldDB" id="A0A6B1D244"/>
<feature type="domain" description="Methyltransferase" evidence="1">
    <location>
        <begin position="50"/>
        <end position="96"/>
    </location>
</feature>
<dbReference type="CDD" id="cd02440">
    <property type="entry name" value="AdoMet_MTases"/>
    <property type="match status" value="1"/>
</dbReference>
<proteinExistence type="predicted"/>
<name>A0A6B1D244_9CHLR</name>
<dbReference type="EMBL" id="VXMH01000007">
    <property type="protein sequence ID" value="MYC93542.1"/>
    <property type="molecule type" value="Genomic_DNA"/>
</dbReference>
<comment type="caution">
    <text evidence="2">The sequence shown here is derived from an EMBL/GenBank/DDBJ whole genome shotgun (WGS) entry which is preliminary data.</text>
</comment>
<keyword evidence="2" id="KW-0808">Transferase</keyword>
<dbReference type="Gene3D" id="3.40.50.150">
    <property type="entry name" value="Vaccinia Virus protein VP39"/>
    <property type="match status" value="1"/>
</dbReference>
<dbReference type="GO" id="GO:0008168">
    <property type="term" value="F:methyltransferase activity"/>
    <property type="evidence" value="ECO:0007669"/>
    <property type="project" value="UniProtKB-KW"/>
</dbReference>